<dbReference type="Proteomes" id="UP000001937">
    <property type="component" value="Chromosome"/>
</dbReference>
<dbReference type="CDD" id="cd01127">
    <property type="entry name" value="TrwB_TraG_TraD_VirD4"/>
    <property type="match status" value="1"/>
</dbReference>
<evidence type="ECO:0000313" key="6">
    <source>
        <dbReference type="EMBL" id="ABD13618.1"/>
    </source>
</evidence>
<feature type="binding site" evidence="3">
    <location>
        <begin position="246"/>
        <end position="253"/>
    </location>
    <ligand>
        <name>ATP</name>
        <dbReference type="ChEBI" id="CHEBI:30616"/>
    </ligand>
</feature>
<name>Q2J524_FRACC</name>
<dbReference type="GO" id="GO:0005524">
    <property type="term" value="F:ATP binding"/>
    <property type="evidence" value="ECO:0007669"/>
    <property type="project" value="UniProtKB-UniRule"/>
</dbReference>
<gene>
    <name evidence="6" type="ordered locus">Francci3_4272</name>
</gene>
<keyword evidence="2 3" id="KW-0067">ATP-binding</keyword>
<dbReference type="InterPro" id="IPR050206">
    <property type="entry name" value="FtsK/SpoIIIE/SftA"/>
</dbReference>
<evidence type="ECO:0000313" key="7">
    <source>
        <dbReference type="Proteomes" id="UP000001937"/>
    </source>
</evidence>
<dbReference type="STRING" id="106370.Francci3_4272"/>
<evidence type="ECO:0000256" key="2">
    <source>
        <dbReference type="ARBA" id="ARBA00022840"/>
    </source>
</evidence>
<evidence type="ECO:0000259" key="5">
    <source>
        <dbReference type="PROSITE" id="PS50901"/>
    </source>
</evidence>
<keyword evidence="7" id="KW-1185">Reference proteome</keyword>
<dbReference type="GO" id="GO:0051301">
    <property type="term" value="P:cell division"/>
    <property type="evidence" value="ECO:0007669"/>
    <property type="project" value="UniProtKB-KW"/>
</dbReference>
<keyword evidence="4" id="KW-0472">Membrane</keyword>
<dbReference type="PANTHER" id="PTHR22683:SF41">
    <property type="entry name" value="DNA TRANSLOCASE FTSK"/>
    <property type="match status" value="1"/>
</dbReference>
<keyword evidence="1 3" id="KW-0547">Nucleotide-binding</keyword>
<dbReference type="eggNOG" id="COG1674">
    <property type="taxonomic scope" value="Bacteria"/>
</dbReference>
<dbReference type="InterPro" id="IPR027417">
    <property type="entry name" value="P-loop_NTPase"/>
</dbReference>
<keyword evidence="4" id="KW-1133">Transmembrane helix</keyword>
<dbReference type="PANTHER" id="PTHR22683">
    <property type="entry name" value="SPORULATION PROTEIN RELATED"/>
    <property type="match status" value="1"/>
</dbReference>
<dbReference type="PhylomeDB" id="Q2J524"/>
<dbReference type="AlphaFoldDB" id="Q2J524"/>
<keyword evidence="6" id="KW-0132">Cell division</keyword>
<dbReference type="SUPFAM" id="SSF52540">
    <property type="entry name" value="P-loop containing nucleoside triphosphate hydrolases"/>
    <property type="match status" value="1"/>
</dbReference>
<evidence type="ECO:0000256" key="3">
    <source>
        <dbReference type="PROSITE-ProRule" id="PRU00289"/>
    </source>
</evidence>
<dbReference type="InterPro" id="IPR002543">
    <property type="entry name" value="FtsK_dom"/>
</dbReference>
<dbReference type="KEGG" id="fra:Francci3_4272"/>
<dbReference type="Gene3D" id="3.40.50.300">
    <property type="entry name" value="P-loop containing nucleotide triphosphate hydrolases"/>
    <property type="match status" value="1"/>
</dbReference>
<feature type="domain" description="FtsK" evidence="5">
    <location>
        <begin position="228"/>
        <end position="411"/>
    </location>
</feature>
<dbReference type="EMBL" id="CP000249">
    <property type="protein sequence ID" value="ABD13618.1"/>
    <property type="molecule type" value="Genomic_DNA"/>
</dbReference>
<evidence type="ECO:0000256" key="1">
    <source>
        <dbReference type="ARBA" id="ARBA00022741"/>
    </source>
</evidence>
<keyword evidence="4" id="KW-0812">Transmembrane</keyword>
<organism evidence="6 7">
    <name type="scientific">Frankia casuarinae (strain DSM 45818 / CECT 9043 / HFP020203 / CcI3)</name>
    <dbReference type="NCBI Taxonomy" id="106370"/>
    <lineage>
        <taxon>Bacteria</taxon>
        <taxon>Bacillati</taxon>
        <taxon>Actinomycetota</taxon>
        <taxon>Actinomycetes</taxon>
        <taxon>Frankiales</taxon>
        <taxon>Frankiaceae</taxon>
        <taxon>Frankia</taxon>
    </lineage>
</organism>
<evidence type="ECO:0000256" key="4">
    <source>
        <dbReference type="SAM" id="Phobius"/>
    </source>
</evidence>
<feature type="transmembrane region" description="Helical" evidence="4">
    <location>
        <begin position="57"/>
        <end position="88"/>
    </location>
</feature>
<proteinExistence type="predicted"/>
<dbReference type="PROSITE" id="PS50901">
    <property type="entry name" value="FTSK"/>
    <property type="match status" value="1"/>
</dbReference>
<keyword evidence="6" id="KW-0131">Cell cycle</keyword>
<sequence>MRVRLGDLSRSVPVNRDTRRHPLVRPGDTAGRVGLRLVGRVGVTVARVIARFPRTSFSLFAALLLVDRVGWVLPALALAVLTVAALVWRLACPSSYARWLGRPLRSWWARWVRYAPRWRGLMTRHDLAVVDGDVLVWPGLRKVRSSDYRDALLVKLRAGQKPDHLADASESLAHALGSQAVRVRTHRPGYVWLDVTRRDPFTRPMSRLPVPASAGAVDLTALPIGRREDGALWLLRLLGTHVFVAGATGAGKGSVIWSTLLRLGPAIAAGLVQVWAIDPKGGMELFPGRALFTRYEDSHLGAMVQLLEDAAEFTRDRAARLKGVTRRLTPTVDMPFVLVLVDEFAFITAYVTDKKLQGRADNAVQILASQGRAPGVGLMVALQDPSKEVVPYRNLFPSRIAMRLDEPQQVDMVLGDKMRTRGAYCDLIPESLPGVGYVKLEGTRDPFRVRAEYIDDDVIDGLARDYPAPAGMPVPLLGQHTESGLDIAADIPTPARLGDGELSPEWAVFSADYQRRHATNGTSGIPMGLD</sequence>
<accession>Q2J524</accession>
<reference evidence="6 7" key="1">
    <citation type="journal article" date="2007" name="Genome Res.">
        <title>Genome characteristics of facultatively symbiotic Frankia sp. strains reflect host range and host plant biogeography.</title>
        <authorList>
            <person name="Normand P."/>
            <person name="Lapierre P."/>
            <person name="Tisa L.S."/>
            <person name="Gogarten J.P."/>
            <person name="Alloisio N."/>
            <person name="Bagnarol E."/>
            <person name="Bassi C.A."/>
            <person name="Berry A.M."/>
            <person name="Bickhart D.M."/>
            <person name="Choisne N."/>
            <person name="Couloux A."/>
            <person name="Cournoyer B."/>
            <person name="Cruveiller S."/>
            <person name="Daubin V."/>
            <person name="Demange N."/>
            <person name="Francino M.P."/>
            <person name="Goltsman E."/>
            <person name="Huang Y."/>
            <person name="Kopp O.R."/>
            <person name="Labarre L."/>
            <person name="Lapidus A."/>
            <person name="Lavire C."/>
            <person name="Marechal J."/>
            <person name="Martinez M."/>
            <person name="Mastronunzio J.E."/>
            <person name="Mullin B.C."/>
            <person name="Niemann J."/>
            <person name="Pujic P."/>
            <person name="Rawnsley T."/>
            <person name="Rouy Z."/>
            <person name="Schenowitz C."/>
            <person name="Sellstedt A."/>
            <person name="Tavares F."/>
            <person name="Tomkins J.P."/>
            <person name="Vallenet D."/>
            <person name="Valverde C."/>
            <person name="Wall L.G."/>
            <person name="Wang Y."/>
            <person name="Medigue C."/>
            <person name="Benson D.R."/>
        </authorList>
    </citation>
    <scope>NUCLEOTIDE SEQUENCE [LARGE SCALE GENOMIC DNA]</scope>
    <source>
        <strain evidence="7">DSM 45818 / CECT 9043 / CcI3</strain>
    </source>
</reference>
<dbReference type="GO" id="GO:0003677">
    <property type="term" value="F:DNA binding"/>
    <property type="evidence" value="ECO:0007669"/>
    <property type="project" value="InterPro"/>
</dbReference>
<protein>
    <submittedName>
        <fullName evidence="6">Cell divisionFtsK/SpoIIIE</fullName>
    </submittedName>
</protein>
<dbReference type="HOGENOM" id="CLU_034934_1_1_11"/>